<comment type="caution">
    <text evidence="7">The sequence shown here is derived from an EMBL/GenBank/DDBJ whole genome shotgun (WGS) entry which is preliminary data.</text>
</comment>
<comment type="cofactor">
    <cofactor evidence="1 5">
        <name>Zn(2+)</name>
        <dbReference type="ChEBI" id="CHEBI:29105"/>
    </cofactor>
</comment>
<feature type="domain" description="Enoyl reductase (ER)" evidence="6">
    <location>
        <begin position="27"/>
        <end position="362"/>
    </location>
</feature>
<dbReference type="OrthoDB" id="9797931at2"/>
<evidence type="ECO:0000256" key="1">
    <source>
        <dbReference type="ARBA" id="ARBA00001947"/>
    </source>
</evidence>
<keyword evidence="3 5" id="KW-0862">Zinc</keyword>
<name>A0A3N0CES7_9ACTN</name>
<dbReference type="InterPro" id="IPR002328">
    <property type="entry name" value="ADH_Zn_CS"/>
</dbReference>
<keyword evidence="2 5" id="KW-0479">Metal-binding</keyword>
<dbReference type="Proteomes" id="UP000267128">
    <property type="component" value="Unassembled WGS sequence"/>
</dbReference>
<dbReference type="PANTHER" id="PTHR43401:SF2">
    <property type="entry name" value="L-THREONINE 3-DEHYDROGENASE"/>
    <property type="match status" value="1"/>
</dbReference>
<organism evidence="7 8">
    <name type="scientific">Nocardioides marmoriginsengisoli</name>
    <dbReference type="NCBI Taxonomy" id="661483"/>
    <lineage>
        <taxon>Bacteria</taxon>
        <taxon>Bacillati</taxon>
        <taxon>Actinomycetota</taxon>
        <taxon>Actinomycetes</taxon>
        <taxon>Propionibacteriales</taxon>
        <taxon>Nocardioidaceae</taxon>
        <taxon>Nocardioides</taxon>
    </lineage>
</organism>
<comment type="similarity">
    <text evidence="5">Belongs to the zinc-containing alcohol dehydrogenase family.</text>
</comment>
<dbReference type="Gene3D" id="3.90.180.10">
    <property type="entry name" value="Medium-chain alcohol dehydrogenases, catalytic domain"/>
    <property type="match status" value="1"/>
</dbReference>
<dbReference type="NCBIfam" id="NF003808">
    <property type="entry name" value="PRK05396.1"/>
    <property type="match status" value="1"/>
</dbReference>
<gene>
    <name evidence="7" type="ORF">EFK50_09000</name>
</gene>
<dbReference type="AlphaFoldDB" id="A0A3N0CES7"/>
<keyword evidence="8" id="KW-1185">Reference proteome</keyword>
<dbReference type="PANTHER" id="PTHR43401">
    <property type="entry name" value="L-THREONINE 3-DEHYDROGENASE"/>
    <property type="match status" value="1"/>
</dbReference>
<dbReference type="EMBL" id="RJSE01000007">
    <property type="protein sequence ID" value="RNL61957.1"/>
    <property type="molecule type" value="Genomic_DNA"/>
</dbReference>
<evidence type="ECO:0000256" key="5">
    <source>
        <dbReference type="RuleBase" id="RU361277"/>
    </source>
</evidence>
<dbReference type="SUPFAM" id="SSF51735">
    <property type="entry name" value="NAD(P)-binding Rossmann-fold domains"/>
    <property type="match status" value="1"/>
</dbReference>
<evidence type="ECO:0000256" key="4">
    <source>
        <dbReference type="ARBA" id="ARBA00023002"/>
    </source>
</evidence>
<evidence type="ECO:0000313" key="7">
    <source>
        <dbReference type="EMBL" id="RNL61957.1"/>
    </source>
</evidence>
<dbReference type="GO" id="GO:0008743">
    <property type="term" value="F:L-threonine 3-dehydrogenase activity"/>
    <property type="evidence" value="ECO:0007669"/>
    <property type="project" value="UniProtKB-EC"/>
</dbReference>
<dbReference type="SUPFAM" id="SSF50129">
    <property type="entry name" value="GroES-like"/>
    <property type="match status" value="1"/>
</dbReference>
<dbReference type="SMART" id="SM00829">
    <property type="entry name" value="PKS_ER"/>
    <property type="match status" value="1"/>
</dbReference>
<dbReference type="Pfam" id="PF00107">
    <property type="entry name" value="ADH_zinc_N"/>
    <property type="match status" value="1"/>
</dbReference>
<protein>
    <submittedName>
        <fullName evidence="7">L-threonine 3-dehydrogenase</fullName>
        <ecNumber evidence="7">1.1.1.103</ecNumber>
    </submittedName>
</protein>
<dbReference type="Pfam" id="PF08240">
    <property type="entry name" value="ADH_N"/>
    <property type="match status" value="1"/>
</dbReference>
<dbReference type="GO" id="GO:0008270">
    <property type="term" value="F:zinc ion binding"/>
    <property type="evidence" value="ECO:0007669"/>
    <property type="project" value="InterPro"/>
</dbReference>
<dbReference type="InterPro" id="IPR011032">
    <property type="entry name" value="GroES-like_sf"/>
</dbReference>
<dbReference type="Gene3D" id="3.40.50.720">
    <property type="entry name" value="NAD(P)-binding Rossmann-like Domain"/>
    <property type="match status" value="1"/>
</dbReference>
<evidence type="ECO:0000256" key="2">
    <source>
        <dbReference type="ARBA" id="ARBA00022723"/>
    </source>
</evidence>
<accession>A0A3N0CES7</accession>
<dbReference type="InterPro" id="IPR013149">
    <property type="entry name" value="ADH-like_C"/>
</dbReference>
<evidence type="ECO:0000256" key="3">
    <source>
        <dbReference type="ARBA" id="ARBA00022833"/>
    </source>
</evidence>
<proteinExistence type="inferred from homology"/>
<keyword evidence="4 7" id="KW-0560">Oxidoreductase</keyword>
<sequence>MPPSAPSPRQPTSKPITGVDPMLALQKTAPTTGFTATYDAPVPEPGAGEVLVAVTRAGVCGTDKGIFDWAPWTAEHVSLGVTVGHEFVGRVAAVGPGVTRVREGQRVSGEGHLTCGHCKPCRTGDSHVCRNVKVLGASVDGCFAEYVIVPESNAWPVHDEISDDVAAILDPIGNAMHTVMAAGVAGRTVLVTGAGVIGAISIAIARAAGAGTIIATDISSRRRALALEMGADHALEGDAPDWPEQARDLTDGDGPDVLLEMSGNPGAIQQGLRSLRSGGNAALLGVPTEPVEIDLLNQVVFKGTTIRGVFGRRMFDTWYQVENMLLGGRLRLDPVISHRIPIHDYEDAFALMASGEAMKIVLVVDDLGVSSR</sequence>
<dbReference type="InterPro" id="IPR013154">
    <property type="entry name" value="ADH-like_N"/>
</dbReference>
<dbReference type="InterPro" id="IPR036291">
    <property type="entry name" value="NAD(P)-bd_dom_sf"/>
</dbReference>
<evidence type="ECO:0000259" key="6">
    <source>
        <dbReference type="SMART" id="SM00829"/>
    </source>
</evidence>
<dbReference type="InterPro" id="IPR050129">
    <property type="entry name" value="Zn_alcohol_dh"/>
</dbReference>
<dbReference type="InterPro" id="IPR020843">
    <property type="entry name" value="ER"/>
</dbReference>
<evidence type="ECO:0000313" key="8">
    <source>
        <dbReference type="Proteomes" id="UP000267128"/>
    </source>
</evidence>
<dbReference type="PROSITE" id="PS00059">
    <property type="entry name" value="ADH_ZINC"/>
    <property type="match status" value="1"/>
</dbReference>
<reference evidence="7 8" key="1">
    <citation type="submission" date="2018-11" db="EMBL/GenBank/DDBJ databases">
        <authorList>
            <person name="Li F."/>
        </authorList>
    </citation>
    <scope>NUCLEOTIDE SEQUENCE [LARGE SCALE GENOMIC DNA]</scope>
    <source>
        <strain evidence="7 8">Gsoil 097</strain>
    </source>
</reference>
<dbReference type="EC" id="1.1.1.103" evidence="7"/>